<dbReference type="SUPFAM" id="SSF48056">
    <property type="entry name" value="Di-copper centre-containing domain"/>
    <property type="match status" value="1"/>
</dbReference>
<dbReference type="STRING" id="745531.A0A0C3S3B5"/>
<evidence type="ECO:0000256" key="4">
    <source>
        <dbReference type="ARBA" id="ARBA00022723"/>
    </source>
</evidence>
<feature type="domain" description="Tyrosinase copper-binding" evidence="12">
    <location>
        <begin position="274"/>
        <end position="285"/>
    </location>
</feature>
<comment type="catalytic activity">
    <reaction evidence="9">
        <text>2 L-dopa + O2 = 2 L-dopaquinone + 2 H2O</text>
        <dbReference type="Rhea" id="RHEA:34287"/>
        <dbReference type="ChEBI" id="CHEBI:15377"/>
        <dbReference type="ChEBI" id="CHEBI:15379"/>
        <dbReference type="ChEBI" id="CHEBI:57504"/>
        <dbReference type="ChEBI" id="CHEBI:57924"/>
        <dbReference type="EC" id="1.14.18.1"/>
    </reaction>
</comment>
<keyword evidence="8" id="KW-0470">Melanin biosynthesis</keyword>
<dbReference type="PIRSF" id="PIRSF000340">
    <property type="entry name" value="MPO_fungal"/>
    <property type="match status" value="1"/>
</dbReference>
<accession>A0A0C3S3B5</accession>
<dbReference type="Gene3D" id="1.10.1280.10">
    <property type="entry name" value="Di-copper center containing domain from catechol oxidase"/>
    <property type="match status" value="1"/>
</dbReference>
<keyword evidence="5" id="KW-0560">Oxidoreductase</keyword>
<organism evidence="13 14">
    <name type="scientific">Phlebiopsis gigantea (strain 11061_1 CR5-6)</name>
    <name type="common">White-rot fungus</name>
    <name type="synonym">Peniophora gigantea</name>
    <dbReference type="NCBI Taxonomy" id="745531"/>
    <lineage>
        <taxon>Eukaryota</taxon>
        <taxon>Fungi</taxon>
        <taxon>Dikarya</taxon>
        <taxon>Basidiomycota</taxon>
        <taxon>Agaricomycotina</taxon>
        <taxon>Agaricomycetes</taxon>
        <taxon>Polyporales</taxon>
        <taxon>Phanerochaetaceae</taxon>
        <taxon>Phlebiopsis</taxon>
    </lineage>
</organism>
<evidence type="ECO:0000256" key="1">
    <source>
        <dbReference type="ARBA" id="ARBA00001973"/>
    </source>
</evidence>
<protein>
    <recommendedName>
        <fullName evidence="3">tyrosinase</fullName>
        <ecNumber evidence="3">1.14.18.1</ecNumber>
    </recommendedName>
</protein>
<dbReference type="EC" id="1.14.18.1" evidence="3"/>
<comment type="cofactor">
    <cofactor evidence="1">
        <name>Cu(2+)</name>
        <dbReference type="ChEBI" id="CHEBI:29036"/>
    </cofactor>
</comment>
<dbReference type="Pfam" id="PF18132">
    <property type="entry name" value="Tyrosinase_C"/>
    <property type="match status" value="1"/>
</dbReference>
<gene>
    <name evidence="13" type="ORF">PHLGIDRAFT_112175</name>
</gene>
<dbReference type="InterPro" id="IPR002227">
    <property type="entry name" value="Tyrosinase_Cu-bd"/>
</dbReference>
<evidence type="ECO:0000256" key="8">
    <source>
        <dbReference type="ARBA" id="ARBA00023101"/>
    </source>
</evidence>
<dbReference type="HOGENOM" id="CLU_013691_3_0_1"/>
<dbReference type="PRINTS" id="PR00092">
    <property type="entry name" value="TYROSINASE"/>
</dbReference>
<dbReference type="OrthoDB" id="6132182at2759"/>
<keyword evidence="4" id="KW-0479">Metal-binding</keyword>
<dbReference type="AlphaFoldDB" id="A0A0C3S3B5"/>
<dbReference type="InterPro" id="IPR016216">
    <property type="entry name" value="Monophenol_mOase_fun"/>
</dbReference>
<dbReference type="Gene3D" id="2.60.310.20">
    <property type="match status" value="1"/>
</dbReference>
<sequence length="589" mass="64438">MAPFVITGAQGGQTAGAEAPNRLEIWDFVKNDYYLSLFVQALQNISAADQNALLSFFQIGGIHGLPYEPWNGSGAKDQGGWAGYCTHGSMLFPTWHRPYVAVYEQLIQQKAIEIAKTYTQNTAKWTQAAMNLRAPYWDWASKPLPPDEVIANERVTITLPNGTRQAVANPLYHYKFHPVPSYFPANVRSFGTTVRHPHAANPVQSLKTMLNRTFQGTKDNAYEMLTRLHNWPDFSNHTSGNSPIANSLESVHDNLHVYIGQGGHMNYPSVAGFDPIFYLHHANVDRMLSLWSALNPNVWVSEGPAGDGTWTIPPSATVGPNTELTPFWNSTSTYWASAGISSTAKMGYTYPEFNNLDMGNPEAVRQAISKIVNELYGDDSSVFSSLPGVSSLFSTQAAFAAPQPAEDAPAPAAAPGPILATPGGGSTISDWSIRVHVKKYELDESFSVIIFLGDVPEDPQEWFSSPSYVGDHSVFVNAAVDQCENCRVQRETGVVTEGFIHLNKVIAARSGLSSLDEAEVVPYLQKNLHWRVRDADGKEYKVTPNSSLEVAVFRVNVGLEPFSDSTALPTHGKAHFYNAITAGRAGGVQ</sequence>
<dbReference type="PANTHER" id="PTHR11474:SF76">
    <property type="entry name" value="SHKT DOMAIN-CONTAINING PROTEIN"/>
    <property type="match status" value="1"/>
</dbReference>
<dbReference type="PROSITE" id="PS00497">
    <property type="entry name" value="TYROSINASE_1"/>
    <property type="match status" value="1"/>
</dbReference>
<dbReference type="GO" id="GO:0004503">
    <property type="term" value="F:tyrosinase activity"/>
    <property type="evidence" value="ECO:0007669"/>
    <property type="project" value="UniProtKB-EC"/>
</dbReference>
<dbReference type="GO" id="GO:0042438">
    <property type="term" value="P:melanin biosynthetic process"/>
    <property type="evidence" value="ECO:0007669"/>
    <property type="project" value="UniProtKB-KW"/>
</dbReference>
<dbReference type="InterPro" id="IPR041640">
    <property type="entry name" value="Tyrosinase_C"/>
</dbReference>
<dbReference type="PANTHER" id="PTHR11474">
    <property type="entry name" value="TYROSINASE FAMILY MEMBER"/>
    <property type="match status" value="1"/>
</dbReference>
<evidence type="ECO:0000259" key="12">
    <source>
        <dbReference type="PROSITE" id="PS00498"/>
    </source>
</evidence>
<dbReference type="PROSITE" id="PS00498">
    <property type="entry name" value="TYROSINASE_2"/>
    <property type="match status" value="1"/>
</dbReference>
<dbReference type="InterPro" id="IPR008922">
    <property type="entry name" value="Di-copper_centre_dom_sf"/>
</dbReference>
<evidence type="ECO:0000256" key="3">
    <source>
        <dbReference type="ARBA" id="ARBA00011906"/>
    </source>
</evidence>
<evidence type="ECO:0000256" key="7">
    <source>
        <dbReference type="ARBA" id="ARBA00023033"/>
    </source>
</evidence>
<evidence type="ECO:0000256" key="10">
    <source>
        <dbReference type="ARBA" id="ARBA00048881"/>
    </source>
</evidence>
<evidence type="ECO:0000313" key="14">
    <source>
        <dbReference type="Proteomes" id="UP000053257"/>
    </source>
</evidence>
<comment type="catalytic activity">
    <reaction evidence="10">
        <text>L-tyrosine + O2 = L-dopaquinone + H2O</text>
        <dbReference type="Rhea" id="RHEA:18117"/>
        <dbReference type="ChEBI" id="CHEBI:15377"/>
        <dbReference type="ChEBI" id="CHEBI:15379"/>
        <dbReference type="ChEBI" id="CHEBI:57924"/>
        <dbReference type="ChEBI" id="CHEBI:58315"/>
        <dbReference type="EC" id="1.14.18.1"/>
    </reaction>
</comment>
<keyword evidence="14" id="KW-1185">Reference proteome</keyword>
<keyword evidence="6" id="KW-0186">Copper</keyword>
<feature type="domain" description="Tyrosinase copper-binding" evidence="11">
    <location>
        <begin position="87"/>
        <end position="104"/>
    </location>
</feature>
<reference evidence="13 14" key="1">
    <citation type="journal article" date="2014" name="PLoS Genet.">
        <title>Analysis of the Phlebiopsis gigantea genome, transcriptome and secretome provides insight into its pioneer colonization strategies of wood.</title>
        <authorList>
            <person name="Hori C."/>
            <person name="Ishida T."/>
            <person name="Igarashi K."/>
            <person name="Samejima M."/>
            <person name="Suzuki H."/>
            <person name="Master E."/>
            <person name="Ferreira P."/>
            <person name="Ruiz-Duenas F.J."/>
            <person name="Held B."/>
            <person name="Canessa P."/>
            <person name="Larrondo L.F."/>
            <person name="Schmoll M."/>
            <person name="Druzhinina I.S."/>
            <person name="Kubicek C.P."/>
            <person name="Gaskell J.A."/>
            <person name="Kersten P."/>
            <person name="St John F."/>
            <person name="Glasner J."/>
            <person name="Sabat G."/>
            <person name="Splinter BonDurant S."/>
            <person name="Syed K."/>
            <person name="Yadav J."/>
            <person name="Mgbeahuruike A.C."/>
            <person name="Kovalchuk A."/>
            <person name="Asiegbu F.O."/>
            <person name="Lackner G."/>
            <person name="Hoffmeister D."/>
            <person name="Rencoret J."/>
            <person name="Gutierrez A."/>
            <person name="Sun H."/>
            <person name="Lindquist E."/>
            <person name="Barry K."/>
            <person name="Riley R."/>
            <person name="Grigoriev I.V."/>
            <person name="Henrissat B."/>
            <person name="Kues U."/>
            <person name="Berka R.M."/>
            <person name="Martinez A.T."/>
            <person name="Covert S.F."/>
            <person name="Blanchette R.A."/>
            <person name="Cullen D."/>
        </authorList>
    </citation>
    <scope>NUCLEOTIDE SEQUENCE [LARGE SCALE GENOMIC DNA]</scope>
    <source>
        <strain evidence="13 14">11061_1 CR5-6</strain>
    </source>
</reference>
<evidence type="ECO:0000313" key="13">
    <source>
        <dbReference type="EMBL" id="KIP02310.1"/>
    </source>
</evidence>
<evidence type="ECO:0000256" key="9">
    <source>
        <dbReference type="ARBA" id="ARBA00048233"/>
    </source>
</evidence>
<keyword evidence="7" id="KW-0503">Monooxygenase</keyword>
<dbReference type="EMBL" id="KN840684">
    <property type="protein sequence ID" value="KIP02310.1"/>
    <property type="molecule type" value="Genomic_DNA"/>
</dbReference>
<proteinExistence type="inferred from homology"/>
<evidence type="ECO:0000256" key="2">
    <source>
        <dbReference type="ARBA" id="ARBA00009928"/>
    </source>
</evidence>
<name>A0A0C3S3B5_PHLG1</name>
<dbReference type="Pfam" id="PF00264">
    <property type="entry name" value="Tyrosinase"/>
    <property type="match status" value="1"/>
</dbReference>
<evidence type="ECO:0000256" key="6">
    <source>
        <dbReference type="ARBA" id="ARBA00023008"/>
    </source>
</evidence>
<evidence type="ECO:0000259" key="11">
    <source>
        <dbReference type="PROSITE" id="PS00497"/>
    </source>
</evidence>
<dbReference type="InterPro" id="IPR050316">
    <property type="entry name" value="Tyrosinase/Hemocyanin"/>
</dbReference>
<dbReference type="GO" id="GO:0046872">
    <property type="term" value="F:metal ion binding"/>
    <property type="evidence" value="ECO:0007669"/>
    <property type="project" value="UniProtKB-KW"/>
</dbReference>
<evidence type="ECO:0000256" key="5">
    <source>
        <dbReference type="ARBA" id="ARBA00023002"/>
    </source>
</evidence>
<comment type="similarity">
    <text evidence="2">Belongs to the tyrosinase family.</text>
</comment>
<dbReference type="Proteomes" id="UP000053257">
    <property type="component" value="Unassembled WGS sequence"/>
</dbReference>